<organism evidence="6 7">
    <name type="scientific">Noviherbaspirillum pedocola</name>
    <dbReference type="NCBI Taxonomy" id="2801341"/>
    <lineage>
        <taxon>Bacteria</taxon>
        <taxon>Pseudomonadati</taxon>
        <taxon>Pseudomonadota</taxon>
        <taxon>Betaproteobacteria</taxon>
        <taxon>Burkholderiales</taxon>
        <taxon>Oxalobacteraceae</taxon>
        <taxon>Noviherbaspirillum</taxon>
    </lineage>
</organism>
<keyword evidence="5" id="KW-1133">Transmembrane helix</keyword>
<accession>A0A934T106</accession>
<dbReference type="GO" id="GO:0016491">
    <property type="term" value="F:oxidoreductase activity"/>
    <property type="evidence" value="ECO:0007669"/>
    <property type="project" value="UniProtKB-KW"/>
</dbReference>
<evidence type="ECO:0000256" key="3">
    <source>
        <dbReference type="RuleBase" id="RU000363"/>
    </source>
</evidence>
<dbReference type="InterPro" id="IPR020904">
    <property type="entry name" value="Sc_DH/Rdtase_CS"/>
</dbReference>
<dbReference type="PANTHER" id="PTHR44196:SF1">
    <property type="entry name" value="DEHYDROGENASE_REDUCTASE SDR FAMILY MEMBER 7B"/>
    <property type="match status" value="1"/>
</dbReference>
<name>A0A934T106_9BURK</name>
<feature type="region of interest" description="Disordered" evidence="4">
    <location>
        <begin position="260"/>
        <end position="290"/>
    </location>
</feature>
<sequence>MNRIAVVTGASAGVGRATAVEFARHGWRVALLARGVDGLEGARRDVEAAGGKAMAIPTDVADHAQVEAAAERIEREWGPIDVWVNDAMATIFCEFLDIAPEDFRRATEVTYLGTVYGTLAALKRMKPRNRGAIIQVGSALAYRSIPLQSAYCGAKSAIRGFTDSLRSELIHDRCDVGLTMVQLSAFNTPQFDWGRTCMPNQPKPLGKIFQPEVAARGIYWAAQHRRRELWLGWPAAQAILGTRLIPGLLDRYLARAAYGGQQSDKPVSPDRRDNLYQPVPGDHGAHGRFDDQAIPDSAQLHLVTHRWLTLAAGLPILALGLLAARGSARGSKKRASRLLKR</sequence>
<evidence type="ECO:0000313" key="7">
    <source>
        <dbReference type="Proteomes" id="UP000622890"/>
    </source>
</evidence>
<evidence type="ECO:0000256" key="1">
    <source>
        <dbReference type="ARBA" id="ARBA00006484"/>
    </source>
</evidence>
<dbReference type="PRINTS" id="PR00080">
    <property type="entry name" value="SDRFAMILY"/>
</dbReference>
<dbReference type="Proteomes" id="UP000622890">
    <property type="component" value="Unassembled WGS sequence"/>
</dbReference>
<dbReference type="InterPro" id="IPR002347">
    <property type="entry name" value="SDR_fam"/>
</dbReference>
<dbReference type="AlphaFoldDB" id="A0A934T106"/>
<feature type="transmembrane region" description="Helical" evidence="5">
    <location>
        <begin position="307"/>
        <end position="324"/>
    </location>
</feature>
<protein>
    <submittedName>
        <fullName evidence="6">SDR family oxidoreductase</fullName>
    </submittedName>
</protein>
<dbReference type="RefSeq" id="WP_200594185.1">
    <property type="nucleotide sequence ID" value="NZ_JAEPBG010000008.1"/>
</dbReference>
<dbReference type="PROSITE" id="PS00061">
    <property type="entry name" value="ADH_SHORT"/>
    <property type="match status" value="1"/>
</dbReference>
<gene>
    <name evidence="6" type="ORF">JJB74_18345</name>
</gene>
<proteinExistence type="inferred from homology"/>
<evidence type="ECO:0000313" key="6">
    <source>
        <dbReference type="EMBL" id="MBK4736589.1"/>
    </source>
</evidence>
<dbReference type="CDD" id="cd05360">
    <property type="entry name" value="SDR_c3"/>
    <property type="match status" value="1"/>
</dbReference>
<dbReference type="SUPFAM" id="SSF51735">
    <property type="entry name" value="NAD(P)-binding Rossmann-fold domains"/>
    <property type="match status" value="1"/>
</dbReference>
<keyword evidence="5" id="KW-0812">Transmembrane</keyword>
<keyword evidence="5" id="KW-0472">Membrane</keyword>
<dbReference type="InterPro" id="IPR036291">
    <property type="entry name" value="NAD(P)-bd_dom_sf"/>
</dbReference>
<dbReference type="Pfam" id="PF00106">
    <property type="entry name" value="adh_short"/>
    <property type="match status" value="1"/>
</dbReference>
<evidence type="ECO:0000256" key="2">
    <source>
        <dbReference type="ARBA" id="ARBA00023002"/>
    </source>
</evidence>
<dbReference type="EMBL" id="JAEPBG010000008">
    <property type="protein sequence ID" value="MBK4736589.1"/>
    <property type="molecule type" value="Genomic_DNA"/>
</dbReference>
<reference evidence="6" key="1">
    <citation type="submission" date="2021-01" db="EMBL/GenBank/DDBJ databases">
        <title>Genome sequence of strain Noviherbaspirillum sp. DKR-6.</title>
        <authorList>
            <person name="Chaudhary D.K."/>
        </authorList>
    </citation>
    <scope>NUCLEOTIDE SEQUENCE</scope>
    <source>
        <strain evidence="6">DKR-6</strain>
    </source>
</reference>
<keyword evidence="2" id="KW-0560">Oxidoreductase</keyword>
<keyword evidence="7" id="KW-1185">Reference proteome</keyword>
<evidence type="ECO:0000256" key="5">
    <source>
        <dbReference type="SAM" id="Phobius"/>
    </source>
</evidence>
<dbReference type="PANTHER" id="PTHR44196">
    <property type="entry name" value="DEHYDROGENASE/REDUCTASE SDR FAMILY MEMBER 7B"/>
    <property type="match status" value="1"/>
</dbReference>
<comment type="caution">
    <text evidence="6">The sequence shown here is derived from an EMBL/GenBank/DDBJ whole genome shotgun (WGS) entry which is preliminary data.</text>
</comment>
<dbReference type="NCBIfam" id="NF005495">
    <property type="entry name" value="PRK07109.1"/>
    <property type="match status" value="1"/>
</dbReference>
<comment type="similarity">
    <text evidence="1 3">Belongs to the short-chain dehydrogenases/reductases (SDR) family.</text>
</comment>
<dbReference type="PRINTS" id="PR00081">
    <property type="entry name" value="GDHRDH"/>
</dbReference>
<dbReference type="Gene3D" id="3.40.50.720">
    <property type="entry name" value="NAD(P)-binding Rossmann-like Domain"/>
    <property type="match status" value="1"/>
</dbReference>
<evidence type="ECO:0000256" key="4">
    <source>
        <dbReference type="SAM" id="MobiDB-lite"/>
    </source>
</evidence>
<dbReference type="GO" id="GO:0016020">
    <property type="term" value="C:membrane"/>
    <property type="evidence" value="ECO:0007669"/>
    <property type="project" value="TreeGrafter"/>
</dbReference>